<dbReference type="EMBL" id="PFSC01000012">
    <property type="protein sequence ID" value="PJC34071.1"/>
    <property type="molecule type" value="Genomic_DNA"/>
</dbReference>
<keyword evidence="2" id="KW-0547">Nucleotide-binding</keyword>
<evidence type="ECO:0000256" key="2">
    <source>
        <dbReference type="ARBA" id="ARBA00022741"/>
    </source>
</evidence>
<dbReference type="GO" id="GO:0006772">
    <property type="term" value="P:thiamine metabolic process"/>
    <property type="evidence" value="ECO:0007669"/>
    <property type="project" value="UniProtKB-UniRule"/>
</dbReference>
<organism evidence="7 8">
    <name type="scientific">Candidatus Roizmanbacteria bacterium CG_4_9_14_0_2_um_filter_39_13</name>
    <dbReference type="NCBI Taxonomy" id="1974839"/>
    <lineage>
        <taxon>Bacteria</taxon>
        <taxon>Candidatus Roizmaniibacteriota</taxon>
    </lineage>
</organism>
<proteinExistence type="predicted"/>
<protein>
    <recommendedName>
        <fullName evidence="5">Thiamine diphosphokinase</fullName>
        <ecNumber evidence="5">2.7.6.2</ecNumber>
    </recommendedName>
</protein>
<comment type="caution">
    <text evidence="7">The sequence shown here is derived from an EMBL/GenBank/DDBJ whole genome shotgun (WGS) entry which is preliminary data.</text>
</comment>
<dbReference type="InterPro" id="IPR007373">
    <property type="entry name" value="Thiamin_PyroPKinase_B1-bd"/>
</dbReference>
<gene>
    <name evidence="7" type="ORF">CO051_00455</name>
</gene>
<keyword evidence="1" id="KW-0808">Transferase</keyword>
<dbReference type="AlphaFoldDB" id="A0A2M8F491"/>
<evidence type="ECO:0000256" key="4">
    <source>
        <dbReference type="ARBA" id="ARBA00022840"/>
    </source>
</evidence>
<evidence type="ECO:0000259" key="6">
    <source>
        <dbReference type="SMART" id="SM00983"/>
    </source>
</evidence>
<dbReference type="GO" id="GO:0004788">
    <property type="term" value="F:thiamine diphosphokinase activity"/>
    <property type="evidence" value="ECO:0007669"/>
    <property type="project" value="UniProtKB-UniRule"/>
</dbReference>
<dbReference type="Gene3D" id="3.40.50.10240">
    <property type="entry name" value="Thiamin pyrophosphokinase, catalytic domain"/>
    <property type="match status" value="1"/>
</dbReference>
<dbReference type="Proteomes" id="UP000231383">
    <property type="component" value="Unassembled WGS sequence"/>
</dbReference>
<name>A0A2M8F491_9BACT</name>
<dbReference type="Pfam" id="PF04263">
    <property type="entry name" value="TPK_catalytic"/>
    <property type="match status" value="1"/>
</dbReference>
<keyword evidence="3 7" id="KW-0418">Kinase</keyword>
<evidence type="ECO:0000256" key="3">
    <source>
        <dbReference type="ARBA" id="ARBA00022777"/>
    </source>
</evidence>
<evidence type="ECO:0000313" key="8">
    <source>
        <dbReference type="Proteomes" id="UP000231383"/>
    </source>
</evidence>
<dbReference type="InterPro" id="IPR007371">
    <property type="entry name" value="TPK_catalytic"/>
</dbReference>
<dbReference type="InterPro" id="IPR053149">
    <property type="entry name" value="TPK"/>
</dbReference>
<dbReference type="GO" id="GO:0030975">
    <property type="term" value="F:thiamine binding"/>
    <property type="evidence" value="ECO:0007669"/>
    <property type="project" value="InterPro"/>
</dbReference>
<reference evidence="8" key="1">
    <citation type="submission" date="2017-09" db="EMBL/GenBank/DDBJ databases">
        <title>Depth-based differentiation of microbial function through sediment-hosted aquifers and enrichment of novel symbionts in the deep terrestrial subsurface.</title>
        <authorList>
            <person name="Probst A.J."/>
            <person name="Ladd B."/>
            <person name="Jarett J.K."/>
            <person name="Geller-Mcgrath D.E."/>
            <person name="Sieber C.M.K."/>
            <person name="Emerson J.B."/>
            <person name="Anantharaman K."/>
            <person name="Thomas B.C."/>
            <person name="Malmstrom R."/>
            <person name="Stieglmeier M."/>
            <person name="Klingl A."/>
            <person name="Woyke T."/>
            <person name="Ryan C.M."/>
            <person name="Banfield J.F."/>
        </authorList>
    </citation>
    <scope>NUCLEOTIDE SEQUENCE [LARGE SCALE GENOMIC DNA]</scope>
</reference>
<feature type="domain" description="Thiamin pyrophosphokinase thiamin-binding" evidence="6">
    <location>
        <begin position="146"/>
        <end position="204"/>
    </location>
</feature>
<evidence type="ECO:0000256" key="5">
    <source>
        <dbReference type="NCBIfam" id="TIGR01378"/>
    </source>
</evidence>
<dbReference type="NCBIfam" id="TIGR01378">
    <property type="entry name" value="thi_PPkinase"/>
    <property type="match status" value="1"/>
</dbReference>
<dbReference type="GO" id="GO:0005524">
    <property type="term" value="F:ATP binding"/>
    <property type="evidence" value="ECO:0007669"/>
    <property type="project" value="UniProtKB-KW"/>
</dbReference>
<keyword evidence="4" id="KW-0067">ATP-binding</keyword>
<evidence type="ECO:0000313" key="7">
    <source>
        <dbReference type="EMBL" id="PJC34071.1"/>
    </source>
</evidence>
<sequence length="218" mass="24081">MKKALIILNGRSIAKNKIGKIIDANTIIYAVDGGANHLFELGIEPNILIGDMDSIDAKILDRAVQKGVEIIKHPPEKNETDSELAVEHAIENGAKEIIIAGFDGDRFDHMLANIHYFSKLVSKLIIKIIQNKTDIYFVDRSLTFNGAIGEEVSIIPMKQDAIGVRTEGLKYKLHEETLLFASTRGVSNVIVSNKVTICVKEGVLCVIYNQELPKKGSR</sequence>
<dbReference type="EC" id="2.7.6.2" evidence="5"/>
<evidence type="ECO:0000256" key="1">
    <source>
        <dbReference type="ARBA" id="ARBA00022679"/>
    </source>
</evidence>
<dbReference type="GO" id="GO:0009229">
    <property type="term" value="P:thiamine diphosphate biosynthetic process"/>
    <property type="evidence" value="ECO:0007669"/>
    <property type="project" value="InterPro"/>
</dbReference>
<accession>A0A2M8F491</accession>
<dbReference type="SUPFAM" id="SSF63999">
    <property type="entry name" value="Thiamin pyrophosphokinase, catalytic domain"/>
    <property type="match status" value="1"/>
</dbReference>
<dbReference type="PANTHER" id="PTHR41299">
    <property type="entry name" value="THIAMINE PYROPHOSPHOKINASE"/>
    <property type="match status" value="1"/>
</dbReference>
<dbReference type="Pfam" id="PF04265">
    <property type="entry name" value="TPK_B1_binding"/>
    <property type="match status" value="1"/>
</dbReference>
<dbReference type="CDD" id="cd07995">
    <property type="entry name" value="TPK"/>
    <property type="match status" value="1"/>
</dbReference>
<dbReference type="InterPro" id="IPR036371">
    <property type="entry name" value="TPK_B1-bd_sf"/>
</dbReference>
<dbReference type="GO" id="GO:0016301">
    <property type="term" value="F:kinase activity"/>
    <property type="evidence" value="ECO:0007669"/>
    <property type="project" value="UniProtKB-KW"/>
</dbReference>
<dbReference type="InterPro" id="IPR006282">
    <property type="entry name" value="Thi_PPkinase"/>
</dbReference>
<dbReference type="SMART" id="SM00983">
    <property type="entry name" value="TPK_B1_binding"/>
    <property type="match status" value="1"/>
</dbReference>
<dbReference type="PANTHER" id="PTHR41299:SF1">
    <property type="entry name" value="THIAMINE PYROPHOSPHOKINASE"/>
    <property type="match status" value="1"/>
</dbReference>
<dbReference type="InterPro" id="IPR036759">
    <property type="entry name" value="TPK_catalytic_sf"/>
</dbReference>
<dbReference type="SUPFAM" id="SSF63862">
    <property type="entry name" value="Thiamin pyrophosphokinase, substrate-binding domain"/>
    <property type="match status" value="1"/>
</dbReference>